<dbReference type="InterPro" id="IPR000045">
    <property type="entry name" value="Prepilin_IV_endopep_pep"/>
</dbReference>
<dbReference type="Proteomes" id="UP000182160">
    <property type="component" value="Unassembled WGS sequence"/>
</dbReference>
<dbReference type="AlphaFoldDB" id="A0A1H8GD86"/>
<sequence>MTLEITARAALWFLPFVVPICAWVALSDMRSMKIPNIAVLALLATFVLVGLWVLPLPEYAWRFSHLAVLLVVGMLANVIGVMGAGDAKFIAAASPFVVLGDAAFLCLLFAAVLIAAFATHRIAMYSPLRRITPDWVSWQMTKKFPMGLALGPTLALYLGLGAAYGS</sequence>
<feature type="transmembrane region" description="Helical" evidence="1">
    <location>
        <begin position="6"/>
        <end position="26"/>
    </location>
</feature>
<keyword evidence="1" id="KW-0472">Membrane</keyword>
<dbReference type="Gene3D" id="1.20.120.1220">
    <property type="match status" value="1"/>
</dbReference>
<keyword evidence="1" id="KW-1133">Transmembrane helix</keyword>
<reference evidence="3 4" key="1">
    <citation type="submission" date="2016-10" db="EMBL/GenBank/DDBJ databases">
        <authorList>
            <person name="de Groot N.N."/>
        </authorList>
    </citation>
    <scope>NUCLEOTIDE SEQUENCE [LARGE SCALE GENOMIC DNA]</scope>
    <source>
        <strain evidence="3 4">DSM 11457</strain>
    </source>
</reference>
<evidence type="ECO:0000313" key="3">
    <source>
        <dbReference type="EMBL" id="SEN41694.1"/>
    </source>
</evidence>
<dbReference type="GO" id="GO:0004190">
    <property type="term" value="F:aspartic-type endopeptidase activity"/>
    <property type="evidence" value="ECO:0007669"/>
    <property type="project" value="InterPro"/>
</dbReference>
<organism evidence="3 4">
    <name type="scientific">Roseovarius tolerans</name>
    <dbReference type="NCBI Taxonomy" id="74031"/>
    <lineage>
        <taxon>Bacteria</taxon>
        <taxon>Pseudomonadati</taxon>
        <taxon>Pseudomonadota</taxon>
        <taxon>Alphaproteobacteria</taxon>
        <taxon>Rhodobacterales</taxon>
        <taxon>Roseobacteraceae</taxon>
        <taxon>Roseovarius</taxon>
    </lineage>
</organism>
<dbReference type="GO" id="GO:0016020">
    <property type="term" value="C:membrane"/>
    <property type="evidence" value="ECO:0007669"/>
    <property type="project" value="InterPro"/>
</dbReference>
<accession>A0A1H8GD86</accession>
<feature type="transmembrane region" description="Helical" evidence="1">
    <location>
        <begin position="63"/>
        <end position="84"/>
    </location>
</feature>
<evidence type="ECO:0000259" key="2">
    <source>
        <dbReference type="Pfam" id="PF01478"/>
    </source>
</evidence>
<feature type="domain" description="Prepilin type IV endopeptidase peptidase" evidence="2">
    <location>
        <begin position="17"/>
        <end position="117"/>
    </location>
</feature>
<dbReference type="Pfam" id="PF01478">
    <property type="entry name" value="Peptidase_A24"/>
    <property type="match status" value="1"/>
</dbReference>
<protein>
    <submittedName>
        <fullName evidence="3">Prepilin peptidase CpaA</fullName>
    </submittedName>
</protein>
<feature type="transmembrane region" description="Helical" evidence="1">
    <location>
        <begin position="38"/>
        <end position="57"/>
    </location>
</feature>
<evidence type="ECO:0000313" key="4">
    <source>
        <dbReference type="Proteomes" id="UP000182160"/>
    </source>
</evidence>
<evidence type="ECO:0000256" key="1">
    <source>
        <dbReference type="SAM" id="Phobius"/>
    </source>
</evidence>
<dbReference type="RefSeq" id="WP_074787748.1">
    <property type="nucleotide sequence ID" value="NZ_FOBO01000017.1"/>
</dbReference>
<feature type="transmembrane region" description="Helical" evidence="1">
    <location>
        <begin position="144"/>
        <end position="164"/>
    </location>
</feature>
<keyword evidence="1" id="KW-0812">Transmembrane</keyword>
<feature type="transmembrane region" description="Helical" evidence="1">
    <location>
        <begin position="96"/>
        <end position="124"/>
    </location>
</feature>
<gene>
    <name evidence="3" type="ORF">SAMN04488077_11721</name>
</gene>
<proteinExistence type="predicted"/>
<dbReference type="EMBL" id="FOBO01000017">
    <property type="protein sequence ID" value="SEN41694.1"/>
    <property type="molecule type" value="Genomic_DNA"/>
</dbReference>
<name>A0A1H8GD86_9RHOB</name>